<dbReference type="Proteomes" id="UP000027180">
    <property type="component" value="Chromosome"/>
</dbReference>
<accession>A0A060HVV5</accession>
<dbReference type="HOGENOM" id="CLU_1720879_0_0_5"/>
<sequence>MVVCGYQFTPSLRFIQALRAISSKIGVGLRALGALGMVGITSKGAHGVDCGGLLARAYQKVNRAENRLRRCAGNVRRIPCRQAPHADHRLGGFQRFALKLCRLTGNIMAVITAGRLASTAAPHPTPPGLRPRLDPVGGGRRSLRATIELSKR</sequence>
<evidence type="ECO:0000313" key="2">
    <source>
        <dbReference type="EMBL" id="AIC25609.1"/>
    </source>
</evidence>
<reference evidence="2 3" key="1">
    <citation type="submission" date="2013-12" db="EMBL/GenBank/DDBJ databases">
        <title>Complete genome sequence of Rhizobium etli bv. mimosae IE4771.</title>
        <authorList>
            <person name="Bustos P."/>
            <person name="Santamaria R.I."/>
            <person name="Lozano L."/>
            <person name="Ormeno-Orrillo E."/>
            <person name="Rogel M.A."/>
            <person name="Romero D."/>
            <person name="Cevallos M.A."/>
            <person name="Martinez-Romero E."/>
            <person name="Gonzalez V."/>
        </authorList>
    </citation>
    <scope>NUCLEOTIDE SEQUENCE [LARGE SCALE GENOMIC DNA]</scope>
    <source>
        <strain evidence="2 3">IE4771</strain>
    </source>
</reference>
<evidence type="ECO:0000256" key="1">
    <source>
        <dbReference type="SAM" id="MobiDB-lite"/>
    </source>
</evidence>
<dbReference type="KEGG" id="rei:IE4771_CH00443"/>
<proteinExistence type="predicted"/>
<dbReference type="EMBL" id="CP006986">
    <property type="protein sequence ID" value="AIC25609.1"/>
    <property type="molecule type" value="Genomic_DNA"/>
</dbReference>
<organism evidence="2 3">
    <name type="scientific">Rhizobium etli bv. mimosae str. IE4771</name>
    <dbReference type="NCBI Taxonomy" id="1432050"/>
    <lineage>
        <taxon>Bacteria</taxon>
        <taxon>Pseudomonadati</taxon>
        <taxon>Pseudomonadota</taxon>
        <taxon>Alphaproteobacteria</taxon>
        <taxon>Hyphomicrobiales</taxon>
        <taxon>Rhizobiaceae</taxon>
        <taxon>Rhizobium/Agrobacterium group</taxon>
        <taxon>Rhizobium</taxon>
    </lineage>
</organism>
<evidence type="ECO:0000313" key="3">
    <source>
        <dbReference type="Proteomes" id="UP000027180"/>
    </source>
</evidence>
<name>A0A060HVV5_RHIET</name>
<feature type="region of interest" description="Disordered" evidence="1">
    <location>
        <begin position="119"/>
        <end position="141"/>
    </location>
</feature>
<dbReference type="AlphaFoldDB" id="A0A060HVV5"/>
<protein>
    <submittedName>
        <fullName evidence="2">Uncharacterized protein</fullName>
    </submittedName>
</protein>
<gene>
    <name evidence="2" type="ORF">IE4771_CH00443</name>
</gene>